<name>A0A0W0VXG1_9GAMM</name>
<dbReference type="Gene3D" id="3.40.630.10">
    <property type="entry name" value="Zn peptidases"/>
    <property type="match status" value="1"/>
</dbReference>
<protein>
    <submittedName>
        <fullName evidence="3">Endo-1,4 beta-glucanase</fullName>
    </submittedName>
</protein>
<dbReference type="EMBL" id="LNYL01000048">
    <property type="protein sequence ID" value="KTD24859.1"/>
    <property type="molecule type" value="Genomic_DNA"/>
</dbReference>
<evidence type="ECO:0000313" key="4">
    <source>
        <dbReference type="Proteomes" id="UP000054908"/>
    </source>
</evidence>
<dbReference type="OrthoDB" id="9772053at2"/>
<dbReference type="InterPro" id="IPR051464">
    <property type="entry name" value="Peptidase_M42_aminopept"/>
</dbReference>
<dbReference type="AlphaFoldDB" id="A0A0W0VXG1"/>
<dbReference type="PANTHER" id="PTHR32481:SF0">
    <property type="entry name" value="AMINOPEPTIDASE YPDE-RELATED"/>
    <property type="match status" value="1"/>
</dbReference>
<dbReference type="InterPro" id="IPR008007">
    <property type="entry name" value="Peptidase_M42"/>
</dbReference>
<keyword evidence="4" id="KW-1185">Reference proteome</keyword>
<organism evidence="3 4">
    <name type="scientific">Legionella maceachernii</name>
    <dbReference type="NCBI Taxonomy" id="466"/>
    <lineage>
        <taxon>Bacteria</taxon>
        <taxon>Pseudomonadati</taxon>
        <taxon>Pseudomonadota</taxon>
        <taxon>Gammaproteobacteria</taxon>
        <taxon>Legionellales</taxon>
        <taxon>Legionellaceae</taxon>
        <taxon>Legionella</taxon>
    </lineage>
</organism>
<evidence type="ECO:0000313" key="3">
    <source>
        <dbReference type="EMBL" id="KTD24859.1"/>
    </source>
</evidence>
<dbReference type="Pfam" id="PF05343">
    <property type="entry name" value="Peptidase_M42"/>
    <property type="match status" value="1"/>
</dbReference>
<reference evidence="3 4" key="1">
    <citation type="submission" date="2015-11" db="EMBL/GenBank/DDBJ databases">
        <title>Genomic analysis of 38 Legionella species identifies large and diverse effector repertoires.</title>
        <authorList>
            <person name="Burstein D."/>
            <person name="Amaro F."/>
            <person name="Zusman T."/>
            <person name="Lifshitz Z."/>
            <person name="Cohen O."/>
            <person name="Gilbert J.A."/>
            <person name="Pupko T."/>
            <person name="Shuman H.A."/>
            <person name="Segal G."/>
        </authorList>
    </citation>
    <scope>NUCLEOTIDE SEQUENCE [LARGE SCALE GENOMIC DNA]</scope>
    <source>
        <strain evidence="3 4">PX-1-G2-E2</strain>
    </source>
</reference>
<dbReference type="GO" id="GO:0046872">
    <property type="term" value="F:metal ion binding"/>
    <property type="evidence" value="ECO:0007669"/>
    <property type="project" value="UniProtKB-KW"/>
</dbReference>
<keyword evidence="2" id="KW-0378">Hydrolase</keyword>
<dbReference type="Proteomes" id="UP000054908">
    <property type="component" value="Unassembled WGS sequence"/>
</dbReference>
<evidence type="ECO:0000256" key="1">
    <source>
        <dbReference type="ARBA" id="ARBA00022723"/>
    </source>
</evidence>
<gene>
    <name evidence="3" type="ORF">Lmac_2396</name>
</gene>
<sequence length="220" mass="24507">MTKNELLEKGFHPGLPITPNTTFKTFAKGAFYSGKALDDRVGLALIIELLTQLKRESALTKKVQVQFAATVQEELGRRGSLVISRFLKPDIVINLEASVAQDYPEQFSSTHLIYLGKGPSLFAFDGSMIPNQTLLNYIATVAHENNIPIQWEVEPSYGEDASCLQKSSHGVPAINIGIPIRYAHSHHCVMRKIDYQLTLKLLLLCIKGIAKSNYERLNPK</sequence>
<dbReference type="PATRIC" id="fig|466.6.peg.2548"/>
<evidence type="ECO:0000256" key="2">
    <source>
        <dbReference type="ARBA" id="ARBA00022801"/>
    </source>
</evidence>
<accession>A0A0W0VXG1</accession>
<dbReference type="PANTHER" id="PTHR32481">
    <property type="entry name" value="AMINOPEPTIDASE"/>
    <property type="match status" value="1"/>
</dbReference>
<dbReference type="GO" id="GO:0016787">
    <property type="term" value="F:hydrolase activity"/>
    <property type="evidence" value="ECO:0007669"/>
    <property type="project" value="UniProtKB-KW"/>
</dbReference>
<comment type="caution">
    <text evidence="3">The sequence shown here is derived from an EMBL/GenBank/DDBJ whole genome shotgun (WGS) entry which is preliminary data.</text>
</comment>
<dbReference type="SUPFAM" id="SSF53187">
    <property type="entry name" value="Zn-dependent exopeptidases"/>
    <property type="match status" value="1"/>
</dbReference>
<dbReference type="STRING" id="466.Lmac_2396"/>
<proteinExistence type="predicted"/>
<keyword evidence="1" id="KW-0479">Metal-binding</keyword>